<keyword evidence="2" id="KW-1185">Reference proteome</keyword>
<dbReference type="EMBL" id="JAYMGO010000014">
    <property type="protein sequence ID" value="KAL1261902.1"/>
    <property type="molecule type" value="Genomic_DNA"/>
</dbReference>
<proteinExistence type="predicted"/>
<name>A0ABR3M9Y0_9TELE</name>
<protein>
    <submittedName>
        <fullName evidence="1">Uncharacterized protein</fullName>
    </submittedName>
</protein>
<dbReference type="Proteomes" id="UP001558613">
    <property type="component" value="Unassembled WGS sequence"/>
</dbReference>
<accession>A0ABR3M9Y0</accession>
<sequence>MTLAHWITMHCPRPCACPPPEVAVREIAALSSSSVEKCHHYRNVKYVVPGKSNFTSIYRSGRSGPSASPPQQIFDNSLHCCCCAARPPTFCGGSAIKYPAELKRKATQIRAAMVHIRTE</sequence>
<comment type="caution">
    <text evidence="1">The sequence shown here is derived from an EMBL/GenBank/DDBJ whole genome shotgun (WGS) entry which is preliminary data.</text>
</comment>
<organism evidence="1 2">
    <name type="scientific">Cirrhinus molitorella</name>
    <name type="common">mud carp</name>
    <dbReference type="NCBI Taxonomy" id="172907"/>
    <lineage>
        <taxon>Eukaryota</taxon>
        <taxon>Metazoa</taxon>
        <taxon>Chordata</taxon>
        <taxon>Craniata</taxon>
        <taxon>Vertebrata</taxon>
        <taxon>Euteleostomi</taxon>
        <taxon>Actinopterygii</taxon>
        <taxon>Neopterygii</taxon>
        <taxon>Teleostei</taxon>
        <taxon>Ostariophysi</taxon>
        <taxon>Cypriniformes</taxon>
        <taxon>Cyprinidae</taxon>
        <taxon>Labeoninae</taxon>
        <taxon>Labeonini</taxon>
        <taxon>Cirrhinus</taxon>
    </lineage>
</organism>
<gene>
    <name evidence="1" type="ORF">QQF64_007167</name>
</gene>
<evidence type="ECO:0000313" key="1">
    <source>
        <dbReference type="EMBL" id="KAL1261902.1"/>
    </source>
</evidence>
<reference evidence="1 2" key="1">
    <citation type="submission" date="2023-09" db="EMBL/GenBank/DDBJ databases">
        <authorList>
            <person name="Wang M."/>
        </authorList>
    </citation>
    <scope>NUCLEOTIDE SEQUENCE [LARGE SCALE GENOMIC DNA]</scope>
    <source>
        <strain evidence="1">GT-2023</strain>
        <tissue evidence="1">Liver</tissue>
    </source>
</reference>
<evidence type="ECO:0000313" key="2">
    <source>
        <dbReference type="Proteomes" id="UP001558613"/>
    </source>
</evidence>